<comment type="caution">
    <text evidence="7">The sequence shown here is derived from an EMBL/GenBank/DDBJ whole genome shotgun (WGS) entry which is preliminary data.</text>
</comment>
<gene>
    <name evidence="7" type="ORF">KP79_PYT04716</name>
</gene>
<dbReference type="GO" id="GO:0070292">
    <property type="term" value="P:N-acylphosphatidylethanolamine metabolic process"/>
    <property type="evidence" value="ECO:0007669"/>
    <property type="project" value="TreeGrafter"/>
</dbReference>
<feature type="transmembrane region" description="Helical" evidence="5">
    <location>
        <begin position="142"/>
        <end position="169"/>
    </location>
</feature>
<dbReference type="GO" id="GO:0008970">
    <property type="term" value="F:phospholipase A1 activity"/>
    <property type="evidence" value="ECO:0007669"/>
    <property type="project" value="TreeGrafter"/>
</dbReference>
<keyword evidence="8" id="KW-1185">Reference proteome</keyword>
<dbReference type="GO" id="GO:0005737">
    <property type="term" value="C:cytoplasm"/>
    <property type="evidence" value="ECO:0007669"/>
    <property type="project" value="TreeGrafter"/>
</dbReference>
<dbReference type="Pfam" id="PF04970">
    <property type="entry name" value="LRAT"/>
    <property type="match status" value="1"/>
</dbReference>
<evidence type="ECO:0000256" key="2">
    <source>
        <dbReference type="ARBA" id="ARBA00022679"/>
    </source>
</evidence>
<dbReference type="InterPro" id="IPR007053">
    <property type="entry name" value="LRAT_dom"/>
</dbReference>
<accession>A0A210PLS2</accession>
<dbReference type="Proteomes" id="UP000242188">
    <property type="component" value="Unassembled WGS sequence"/>
</dbReference>
<evidence type="ECO:0000313" key="7">
    <source>
        <dbReference type="EMBL" id="OWF37442.1"/>
    </source>
</evidence>
<keyword evidence="5" id="KW-0472">Membrane</keyword>
<evidence type="ECO:0000256" key="4">
    <source>
        <dbReference type="ARBA" id="ARBA00023098"/>
    </source>
</evidence>
<dbReference type="GO" id="GO:0004623">
    <property type="term" value="F:phospholipase A2 activity"/>
    <property type="evidence" value="ECO:0007669"/>
    <property type="project" value="TreeGrafter"/>
</dbReference>
<keyword evidence="4" id="KW-0443">Lipid metabolism</keyword>
<evidence type="ECO:0000259" key="6">
    <source>
        <dbReference type="PROSITE" id="PS51934"/>
    </source>
</evidence>
<dbReference type="PANTHER" id="PTHR13943">
    <property type="entry name" value="HRAS-LIKE SUPPRESSOR - RELATED"/>
    <property type="match status" value="1"/>
</dbReference>
<dbReference type="Gene3D" id="3.90.1720.10">
    <property type="entry name" value="endopeptidase domain like (from Nostoc punctiforme)"/>
    <property type="match status" value="1"/>
</dbReference>
<evidence type="ECO:0000256" key="5">
    <source>
        <dbReference type="SAM" id="Phobius"/>
    </source>
</evidence>
<dbReference type="STRING" id="6573.A0A210PLS2"/>
<evidence type="ECO:0000313" key="8">
    <source>
        <dbReference type="Proteomes" id="UP000242188"/>
    </source>
</evidence>
<name>A0A210PLS2_MIZYE</name>
<dbReference type="OrthoDB" id="10051797at2759"/>
<dbReference type="AlphaFoldDB" id="A0A210PLS2"/>
<evidence type="ECO:0000256" key="1">
    <source>
        <dbReference type="ARBA" id="ARBA00007824"/>
    </source>
</evidence>
<evidence type="ECO:0000256" key="3">
    <source>
        <dbReference type="ARBA" id="ARBA00022801"/>
    </source>
</evidence>
<reference evidence="7 8" key="1">
    <citation type="journal article" date="2017" name="Nat. Ecol. Evol.">
        <title>Scallop genome provides insights into evolution of bilaterian karyotype and development.</title>
        <authorList>
            <person name="Wang S."/>
            <person name="Zhang J."/>
            <person name="Jiao W."/>
            <person name="Li J."/>
            <person name="Xun X."/>
            <person name="Sun Y."/>
            <person name="Guo X."/>
            <person name="Huan P."/>
            <person name="Dong B."/>
            <person name="Zhang L."/>
            <person name="Hu X."/>
            <person name="Sun X."/>
            <person name="Wang J."/>
            <person name="Zhao C."/>
            <person name="Wang Y."/>
            <person name="Wang D."/>
            <person name="Huang X."/>
            <person name="Wang R."/>
            <person name="Lv J."/>
            <person name="Li Y."/>
            <person name="Zhang Z."/>
            <person name="Liu B."/>
            <person name="Lu W."/>
            <person name="Hui Y."/>
            <person name="Liang J."/>
            <person name="Zhou Z."/>
            <person name="Hou R."/>
            <person name="Li X."/>
            <person name="Liu Y."/>
            <person name="Li H."/>
            <person name="Ning X."/>
            <person name="Lin Y."/>
            <person name="Zhao L."/>
            <person name="Xing Q."/>
            <person name="Dou J."/>
            <person name="Li Y."/>
            <person name="Mao J."/>
            <person name="Guo H."/>
            <person name="Dou H."/>
            <person name="Li T."/>
            <person name="Mu C."/>
            <person name="Jiang W."/>
            <person name="Fu Q."/>
            <person name="Fu X."/>
            <person name="Miao Y."/>
            <person name="Liu J."/>
            <person name="Yu Q."/>
            <person name="Li R."/>
            <person name="Liao H."/>
            <person name="Li X."/>
            <person name="Kong Y."/>
            <person name="Jiang Z."/>
            <person name="Chourrout D."/>
            <person name="Li R."/>
            <person name="Bao Z."/>
        </authorList>
    </citation>
    <scope>NUCLEOTIDE SEQUENCE [LARGE SCALE GENOMIC DNA]</scope>
    <source>
        <strain evidence="7 8">PY_sf001</strain>
    </source>
</reference>
<feature type="domain" description="LRAT" evidence="6">
    <location>
        <begin position="21"/>
        <end position="139"/>
    </location>
</feature>
<keyword evidence="3" id="KW-0378">Hydrolase</keyword>
<sequence>MPTSKTKMCRIQQLSASQHNTSPAHTQAPTHREILARWHRTSDGQIVHITGTGVGGLFQVSSIGFGEQAFVKIEHFRNVADGCKAKINNTQDHNKRPRPSSEIVKEANAMVGKADFNVLWNNCEHFASYLRYGEGSSNQGTIAAVVIGGAALAVGGFLGGVMAGALFLSMKRNRDKQHK</sequence>
<keyword evidence="5" id="KW-0812">Transmembrane</keyword>
<dbReference type="PROSITE" id="PS51934">
    <property type="entry name" value="LRAT"/>
    <property type="match status" value="1"/>
</dbReference>
<keyword evidence="5" id="KW-1133">Transmembrane helix</keyword>
<keyword evidence="2" id="KW-0808">Transferase</keyword>
<dbReference type="GO" id="GO:0016410">
    <property type="term" value="F:N-acyltransferase activity"/>
    <property type="evidence" value="ECO:0007669"/>
    <property type="project" value="TreeGrafter"/>
</dbReference>
<proteinExistence type="inferred from homology"/>
<dbReference type="PANTHER" id="PTHR13943:SF77">
    <property type="entry name" value="LRAT DOMAIN-CONTAINING PROTEIN"/>
    <property type="match status" value="1"/>
</dbReference>
<dbReference type="InterPro" id="IPR051496">
    <property type="entry name" value="H-rev107_PLA/AT"/>
</dbReference>
<protein>
    <submittedName>
        <fullName evidence="7">Phospholipid-metabolizing enzyme A-C1</fullName>
    </submittedName>
</protein>
<comment type="similarity">
    <text evidence="1">Belongs to the H-rev107 family.</text>
</comment>
<dbReference type="EMBL" id="NEDP02005589">
    <property type="protein sequence ID" value="OWF37442.1"/>
    <property type="molecule type" value="Genomic_DNA"/>
</dbReference>
<organism evidence="7 8">
    <name type="scientific">Mizuhopecten yessoensis</name>
    <name type="common">Japanese scallop</name>
    <name type="synonym">Patinopecten yessoensis</name>
    <dbReference type="NCBI Taxonomy" id="6573"/>
    <lineage>
        <taxon>Eukaryota</taxon>
        <taxon>Metazoa</taxon>
        <taxon>Spiralia</taxon>
        <taxon>Lophotrochozoa</taxon>
        <taxon>Mollusca</taxon>
        <taxon>Bivalvia</taxon>
        <taxon>Autobranchia</taxon>
        <taxon>Pteriomorphia</taxon>
        <taxon>Pectinida</taxon>
        <taxon>Pectinoidea</taxon>
        <taxon>Pectinidae</taxon>
        <taxon>Mizuhopecten</taxon>
    </lineage>
</organism>